<reference evidence="2 3" key="1">
    <citation type="submission" date="2018-05" db="EMBL/GenBank/DDBJ databases">
        <title>Nocardioides silvaticus genome.</title>
        <authorList>
            <person name="Li C."/>
            <person name="Wang G."/>
        </authorList>
    </citation>
    <scope>NUCLEOTIDE SEQUENCE [LARGE SCALE GENOMIC DNA]</scope>
    <source>
        <strain evidence="2 3">CCTCC AB 2018079</strain>
    </source>
</reference>
<dbReference type="SUPFAM" id="SSF56112">
    <property type="entry name" value="Protein kinase-like (PK-like)"/>
    <property type="match status" value="1"/>
</dbReference>
<feature type="domain" description="Aminoglycoside phosphotransferase" evidence="1">
    <location>
        <begin position="160"/>
        <end position="230"/>
    </location>
</feature>
<evidence type="ECO:0000313" key="2">
    <source>
        <dbReference type="EMBL" id="PWN01468.1"/>
    </source>
</evidence>
<dbReference type="InterPro" id="IPR011009">
    <property type="entry name" value="Kinase-like_dom_sf"/>
</dbReference>
<dbReference type="InterPro" id="IPR002575">
    <property type="entry name" value="Aminoglycoside_PTrfase"/>
</dbReference>
<protein>
    <recommendedName>
        <fullName evidence="1">Aminoglycoside phosphotransferase domain-containing protein</fullName>
    </recommendedName>
</protein>
<dbReference type="OrthoDB" id="241498at2"/>
<dbReference type="Proteomes" id="UP000245507">
    <property type="component" value="Unassembled WGS sequence"/>
</dbReference>
<dbReference type="EMBL" id="QGDD01000009">
    <property type="protein sequence ID" value="PWN01468.1"/>
    <property type="molecule type" value="Genomic_DNA"/>
</dbReference>
<sequence length="292" mass="31656">MLPIEELVRFGQGLDKDYRHPVANALGEQWATSPPLFVRSSATHVFVAGREGDRVVLRIRPDDHAAALERAASAASAWSAAGAPMVAAAPSLEGRHVELGDGYAAMALEVVEGPTLDELGDDLVDHAADWGEALAGLHAVGPAGRELPVIADLPLPRTPDVFGVVHGDPESDNVVLGDRGLCFVDPDEVHQGWFAADIAFALRDWAPPGGPPDLSAEVPRRFVEGYRRVRSLTEDELSWMPQLARSSARRELAAHERHLAPGTSEDWPEWAVRLQRRIAERADALRANLAER</sequence>
<organism evidence="2 3">
    <name type="scientific">Nocardioides silvaticus</name>
    <dbReference type="NCBI Taxonomy" id="2201891"/>
    <lineage>
        <taxon>Bacteria</taxon>
        <taxon>Bacillati</taxon>
        <taxon>Actinomycetota</taxon>
        <taxon>Actinomycetes</taxon>
        <taxon>Propionibacteriales</taxon>
        <taxon>Nocardioidaceae</taxon>
        <taxon>Nocardioides</taxon>
    </lineage>
</organism>
<proteinExistence type="predicted"/>
<dbReference type="RefSeq" id="WP_109696366.1">
    <property type="nucleotide sequence ID" value="NZ_QGDD01000009.1"/>
</dbReference>
<dbReference type="Gene3D" id="3.90.1200.10">
    <property type="match status" value="1"/>
</dbReference>
<dbReference type="AlphaFoldDB" id="A0A316TCH0"/>
<comment type="caution">
    <text evidence="2">The sequence shown here is derived from an EMBL/GenBank/DDBJ whole genome shotgun (WGS) entry which is preliminary data.</text>
</comment>
<evidence type="ECO:0000313" key="3">
    <source>
        <dbReference type="Proteomes" id="UP000245507"/>
    </source>
</evidence>
<keyword evidence="3" id="KW-1185">Reference proteome</keyword>
<name>A0A316TCH0_9ACTN</name>
<accession>A0A316TCH0</accession>
<evidence type="ECO:0000259" key="1">
    <source>
        <dbReference type="Pfam" id="PF01636"/>
    </source>
</evidence>
<dbReference type="Pfam" id="PF01636">
    <property type="entry name" value="APH"/>
    <property type="match status" value="2"/>
</dbReference>
<feature type="domain" description="Aminoglycoside phosphotransferase" evidence="1">
    <location>
        <begin position="43"/>
        <end position="148"/>
    </location>
</feature>
<gene>
    <name evidence="2" type="ORF">DJ010_18130</name>
</gene>